<dbReference type="PANTHER" id="PTHR23257">
    <property type="entry name" value="SERINE-THREONINE PROTEIN KINASE"/>
    <property type="match status" value="1"/>
</dbReference>
<accession>A0A9N9ER38</accession>
<gene>
    <name evidence="2" type="ORF">ALEPTO_LOCUS11117</name>
</gene>
<dbReference type="InterPro" id="IPR050167">
    <property type="entry name" value="Ser_Thr_protein_kinase"/>
</dbReference>
<dbReference type="InterPro" id="IPR000719">
    <property type="entry name" value="Prot_kinase_dom"/>
</dbReference>
<dbReference type="Pfam" id="PF07714">
    <property type="entry name" value="PK_Tyr_Ser-Thr"/>
    <property type="match status" value="1"/>
</dbReference>
<dbReference type="InterPro" id="IPR001245">
    <property type="entry name" value="Ser-Thr/Tyr_kinase_cat_dom"/>
</dbReference>
<dbReference type="GO" id="GO:0005737">
    <property type="term" value="C:cytoplasm"/>
    <property type="evidence" value="ECO:0007669"/>
    <property type="project" value="TreeGrafter"/>
</dbReference>
<dbReference type="SUPFAM" id="SSF56112">
    <property type="entry name" value="Protein kinase-like (PK-like)"/>
    <property type="match status" value="1"/>
</dbReference>
<dbReference type="EMBL" id="CAJVPS010015990">
    <property type="protein sequence ID" value="CAG8688303.1"/>
    <property type="molecule type" value="Genomic_DNA"/>
</dbReference>
<dbReference type="PANTHER" id="PTHR23257:SF958">
    <property type="entry name" value="SERINE_THREONINE-PROTEIN KINASE WNK4"/>
    <property type="match status" value="1"/>
</dbReference>
<organism evidence="2 3">
    <name type="scientific">Ambispora leptoticha</name>
    <dbReference type="NCBI Taxonomy" id="144679"/>
    <lineage>
        <taxon>Eukaryota</taxon>
        <taxon>Fungi</taxon>
        <taxon>Fungi incertae sedis</taxon>
        <taxon>Mucoromycota</taxon>
        <taxon>Glomeromycotina</taxon>
        <taxon>Glomeromycetes</taxon>
        <taxon>Archaeosporales</taxon>
        <taxon>Ambisporaceae</taxon>
        <taxon>Ambispora</taxon>
    </lineage>
</organism>
<dbReference type="Proteomes" id="UP000789508">
    <property type="component" value="Unassembled WGS sequence"/>
</dbReference>
<evidence type="ECO:0000259" key="1">
    <source>
        <dbReference type="PROSITE" id="PS50011"/>
    </source>
</evidence>
<protein>
    <submittedName>
        <fullName evidence="2">7473_t:CDS:1</fullName>
    </submittedName>
</protein>
<name>A0A9N9ER38_9GLOM</name>
<dbReference type="GO" id="GO:0007165">
    <property type="term" value="P:signal transduction"/>
    <property type="evidence" value="ECO:0007669"/>
    <property type="project" value="TreeGrafter"/>
</dbReference>
<dbReference type="GO" id="GO:0005524">
    <property type="term" value="F:ATP binding"/>
    <property type="evidence" value="ECO:0007669"/>
    <property type="project" value="InterPro"/>
</dbReference>
<evidence type="ECO:0000313" key="3">
    <source>
        <dbReference type="Proteomes" id="UP000789508"/>
    </source>
</evidence>
<feature type="domain" description="Protein kinase" evidence="1">
    <location>
        <begin position="1"/>
        <end position="198"/>
    </location>
</feature>
<reference evidence="2" key="1">
    <citation type="submission" date="2021-06" db="EMBL/GenBank/DDBJ databases">
        <authorList>
            <person name="Kallberg Y."/>
            <person name="Tangrot J."/>
            <person name="Rosling A."/>
        </authorList>
    </citation>
    <scope>NUCLEOTIDE SEQUENCE</scope>
    <source>
        <strain evidence="2">FL130A</strain>
    </source>
</reference>
<feature type="non-terminal residue" evidence="2">
    <location>
        <position position="198"/>
    </location>
</feature>
<dbReference type="GO" id="GO:0004672">
    <property type="term" value="F:protein kinase activity"/>
    <property type="evidence" value="ECO:0007669"/>
    <property type="project" value="InterPro"/>
</dbReference>
<proteinExistence type="predicted"/>
<dbReference type="PROSITE" id="PS50011">
    <property type="entry name" value="PROTEIN_KINASE_DOM"/>
    <property type="match status" value="1"/>
</dbReference>
<dbReference type="InterPro" id="IPR011009">
    <property type="entry name" value="Kinase-like_dom_sf"/>
</dbReference>
<keyword evidence="3" id="KW-1185">Reference proteome</keyword>
<dbReference type="AlphaFoldDB" id="A0A9N9ER38"/>
<dbReference type="OrthoDB" id="6718656at2759"/>
<comment type="caution">
    <text evidence="2">The sequence shown here is derived from an EMBL/GenBank/DDBJ whole genome shotgun (WGS) entry which is preliminary data.</text>
</comment>
<evidence type="ECO:0000313" key="2">
    <source>
        <dbReference type="EMBL" id="CAG8688303.1"/>
    </source>
</evidence>
<dbReference type="Gene3D" id="1.10.510.10">
    <property type="entry name" value="Transferase(Phosphotransferase) domain 1"/>
    <property type="match status" value="1"/>
</dbReference>
<sequence length="198" mass="22892">SVKNEWIGENSEIKGLDREAALKLLHNSNNYHKEFINELKAYCDIGIKDPTFIKCFGISKDEESKDYILVMEYASKGCLRKNLHIVTRLDWNDKLNLLQCIATDLRIIHSHDLIHRYLHNGNILLNSLKSAYIADLGLSITTNITLKSKFDVVCGILPYLAPEILSKRLYTKESDIYSFGMIMWEILYDSKLHELEIQ</sequence>